<organism evidence="3 4">
    <name type="scientific">Vineibacter terrae</name>
    <dbReference type="NCBI Taxonomy" id="2586908"/>
    <lineage>
        <taxon>Bacteria</taxon>
        <taxon>Pseudomonadati</taxon>
        <taxon>Pseudomonadota</taxon>
        <taxon>Alphaproteobacteria</taxon>
        <taxon>Hyphomicrobiales</taxon>
        <taxon>Vineibacter</taxon>
    </lineage>
</organism>
<evidence type="ECO:0000256" key="1">
    <source>
        <dbReference type="SAM" id="Coils"/>
    </source>
</evidence>
<sequence>MAKRIGATTVAALLVMIIVIGILVLLIPPKDICADDVRGYERAASASLNVIRQNLSKIEATAGTAERLQVPAQLKGLSPTNFAALRACDTQCKLLGRCLRYVYLRAPSEACPTEYADYKTRVDSALKVLERLEEMAKKSEQVARGAESLGETREKIKQLESSALGSTGGRLAALKSEAEGLEERLREDLSYIDQQLSAL</sequence>
<feature type="coiled-coil region" evidence="1">
    <location>
        <begin position="115"/>
        <end position="149"/>
    </location>
</feature>
<keyword evidence="4" id="KW-1185">Reference proteome</keyword>
<proteinExistence type="predicted"/>
<name>A0A5C8P9M4_9HYPH</name>
<keyword evidence="2" id="KW-0472">Membrane</keyword>
<gene>
    <name evidence="3" type="ORF">FHP25_35940</name>
</gene>
<dbReference type="Proteomes" id="UP000321638">
    <property type="component" value="Unassembled WGS sequence"/>
</dbReference>
<evidence type="ECO:0000256" key="2">
    <source>
        <dbReference type="SAM" id="Phobius"/>
    </source>
</evidence>
<accession>A0A5C8P9M4</accession>
<evidence type="ECO:0000313" key="4">
    <source>
        <dbReference type="Proteomes" id="UP000321638"/>
    </source>
</evidence>
<keyword evidence="1" id="KW-0175">Coiled coil</keyword>
<feature type="transmembrane region" description="Helical" evidence="2">
    <location>
        <begin position="7"/>
        <end position="27"/>
    </location>
</feature>
<keyword evidence="2" id="KW-1133">Transmembrane helix</keyword>
<dbReference type="EMBL" id="VDUZ01000065">
    <property type="protein sequence ID" value="TXL70116.1"/>
    <property type="molecule type" value="Genomic_DNA"/>
</dbReference>
<reference evidence="3 4" key="1">
    <citation type="submission" date="2019-06" db="EMBL/GenBank/DDBJ databases">
        <title>New taxonomy in bacterial strain CC-CFT640, isolated from vineyard.</title>
        <authorList>
            <person name="Lin S.-Y."/>
            <person name="Tsai C.-F."/>
            <person name="Young C.-C."/>
        </authorList>
    </citation>
    <scope>NUCLEOTIDE SEQUENCE [LARGE SCALE GENOMIC DNA]</scope>
    <source>
        <strain evidence="3 4">CC-CFT640</strain>
    </source>
</reference>
<evidence type="ECO:0000313" key="3">
    <source>
        <dbReference type="EMBL" id="TXL70116.1"/>
    </source>
</evidence>
<dbReference type="AlphaFoldDB" id="A0A5C8P9M4"/>
<comment type="caution">
    <text evidence="3">The sequence shown here is derived from an EMBL/GenBank/DDBJ whole genome shotgun (WGS) entry which is preliminary data.</text>
</comment>
<keyword evidence="2" id="KW-0812">Transmembrane</keyword>
<protein>
    <submittedName>
        <fullName evidence="3">Uncharacterized protein</fullName>
    </submittedName>
</protein>
<dbReference type="RefSeq" id="WP_147851840.1">
    <property type="nucleotide sequence ID" value="NZ_VDUZ01000065.1"/>
</dbReference>